<dbReference type="EMBL" id="CP111012">
    <property type="protein sequence ID" value="WAQ94991.1"/>
    <property type="molecule type" value="Genomic_DNA"/>
</dbReference>
<name>A0ABY7DD64_MYAAR</name>
<organism evidence="1 2">
    <name type="scientific">Mya arenaria</name>
    <name type="common">Soft-shell clam</name>
    <dbReference type="NCBI Taxonomy" id="6604"/>
    <lineage>
        <taxon>Eukaryota</taxon>
        <taxon>Metazoa</taxon>
        <taxon>Spiralia</taxon>
        <taxon>Lophotrochozoa</taxon>
        <taxon>Mollusca</taxon>
        <taxon>Bivalvia</taxon>
        <taxon>Autobranchia</taxon>
        <taxon>Heteroconchia</taxon>
        <taxon>Euheterodonta</taxon>
        <taxon>Imparidentia</taxon>
        <taxon>Neoheterodontei</taxon>
        <taxon>Myida</taxon>
        <taxon>Myoidea</taxon>
        <taxon>Myidae</taxon>
        <taxon>Mya</taxon>
    </lineage>
</organism>
<evidence type="ECO:0000313" key="2">
    <source>
        <dbReference type="Proteomes" id="UP001164746"/>
    </source>
</evidence>
<proteinExistence type="predicted"/>
<evidence type="ECO:0000313" key="1">
    <source>
        <dbReference type="EMBL" id="WAQ94991.1"/>
    </source>
</evidence>
<sequence length="612" mass="70409">MVPEILQNGMAALPTSLVSEWHVETVNVFTERNGMTTLSSCRLTEKYAYGSRYPVMLAGVAIQYAYERRYPLCSCGMLSDKMMLLGPQFLLLILFKVSLAKEPFDYKSLYDNEFTDEFWTTLVQNRSCGQTQFGVLLLGNPENNNLNLYVYPHVGTNDYRPVIDNTQPFSPSNPSDFGNYVASRPDYIPQLQDAIHAEDISLGHMQRLWNNYINRFQQRPTLVLLYSWIMPCEQCVQLILNYFNSEPYASVPHRVVAHTTEGYFLPYMSEEGNANSRERLRNAGIRVLTHRCYSLPPSNIEAAFNISKRSLIVARDMTKIEMEMEQPNSDNQCMGKCMDTETLQGCLYSCLLKTSVCCCCHDSYKARMTVDYVNRFMAECRKKHLKYCAQEMILSTLGNACTCNLKRELVDNMKQCFTKCSNLPISKPLNPYSPTTFTGMLQKVDELANYPKEVNFCKDSRTQGTLCSEYNPNYLTAGSSLCREDTPCGFYGYSYKWCYTDYSKKKWDYCCTDACARRGNNYYWCHSGNKWQYCGSPGTKTVDNTNCLSTSPCGLHLDVSSNTDYYWCYVDTFQNYRRCCQPGFPCGRHGYSYNWCWTGYKVHSGKWDKCMT</sequence>
<keyword evidence="2" id="KW-1185">Reference proteome</keyword>
<protein>
    <submittedName>
        <fullName evidence="1">Uncharacterized protein</fullName>
    </submittedName>
</protein>
<reference evidence="1" key="1">
    <citation type="submission" date="2022-11" db="EMBL/GenBank/DDBJ databases">
        <title>Centuries of genome instability and evolution in soft-shell clam transmissible cancer (bioRxiv).</title>
        <authorList>
            <person name="Hart S.F.M."/>
            <person name="Yonemitsu M.A."/>
            <person name="Giersch R.M."/>
            <person name="Beal B.F."/>
            <person name="Arriagada G."/>
            <person name="Davis B.W."/>
            <person name="Ostrander E.A."/>
            <person name="Goff S.P."/>
            <person name="Metzger M.J."/>
        </authorList>
    </citation>
    <scope>NUCLEOTIDE SEQUENCE</scope>
    <source>
        <strain evidence="1">MELC-2E11</strain>
        <tissue evidence="1">Siphon/mantle</tissue>
    </source>
</reference>
<accession>A0ABY7DD64</accession>
<dbReference type="Proteomes" id="UP001164746">
    <property type="component" value="Chromosome 1"/>
</dbReference>
<gene>
    <name evidence="1" type="ORF">MAR_007462</name>
</gene>